<feature type="domain" description="WSC" evidence="3">
    <location>
        <begin position="145"/>
        <end position="235"/>
    </location>
</feature>
<dbReference type="SMART" id="SM00321">
    <property type="entry name" value="WSC"/>
    <property type="match status" value="1"/>
</dbReference>
<name>A0A8S2SCH8_9BILA</name>
<dbReference type="EMBL" id="CAJOBA010049349">
    <property type="protein sequence ID" value="CAF4222949.1"/>
    <property type="molecule type" value="Genomic_DNA"/>
</dbReference>
<organism evidence="4 5">
    <name type="scientific">Didymodactylos carnosus</name>
    <dbReference type="NCBI Taxonomy" id="1234261"/>
    <lineage>
        <taxon>Eukaryota</taxon>
        <taxon>Metazoa</taxon>
        <taxon>Spiralia</taxon>
        <taxon>Gnathifera</taxon>
        <taxon>Rotifera</taxon>
        <taxon>Eurotatoria</taxon>
        <taxon>Bdelloidea</taxon>
        <taxon>Philodinida</taxon>
        <taxon>Philodinidae</taxon>
        <taxon>Didymodactylos</taxon>
    </lineage>
</organism>
<reference evidence="4" key="1">
    <citation type="submission" date="2021-02" db="EMBL/GenBank/DDBJ databases">
        <authorList>
            <person name="Nowell W R."/>
        </authorList>
    </citation>
    <scope>NUCLEOTIDE SEQUENCE</scope>
</reference>
<accession>A0A8S2SCH8</accession>
<keyword evidence="2" id="KW-1133">Transmembrane helix</keyword>
<gene>
    <name evidence="4" type="ORF">TMI583_LOCUS34648</name>
</gene>
<keyword evidence="2" id="KW-0472">Membrane</keyword>
<evidence type="ECO:0000313" key="4">
    <source>
        <dbReference type="EMBL" id="CAF4222949.1"/>
    </source>
</evidence>
<comment type="caution">
    <text evidence="4">The sequence shown here is derived from an EMBL/GenBank/DDBJ whole genome shotgun (WGS) entry which is preliminary data.</text>
</comment>
<keyword evidence="2" id="KW-0812">Transmembrane</keyword>
<feature type="non-terminal residue" evidence="4">
    <location>
        <position position="1"/>
    </location>
</feature>
<feature type="transmembrane region" description="Helical" evidence="2">
    <location>
        <begin position="57"/>
        <end position="77"/>
    </location>
</feature>
<proteinExistence type="predicted"/>
<feature type="region of interest" description="Disordered" evidence="1">
    <location>
        <begin position="111"/>
        <end position="138"/>
    </location>
</feature>
<dbReference type="InterPro" id="IPR002889">
    <property type="entry name" value="WSC_carb-bd"/>
</dbReference>
<dbReference type="Pfam" id="PF01822">
    <property type="entry name" value="WSC"/>
    <property type="match status" value="1"/>
</dbReference>
<sequence length="235" mass="23539">MTKCAIPLENLLKPKTRRSDGRDTAMPTRVVPKPAASIHPTPSIPPPAPAGSTALSVSVKVIVLAIVATVIVVAVAVTQTRVAPSSLLPATTTTVSNSVIVNGVTATIVTTNNSTSSSNNSSASSSSSSVNGTRGSSGSTAVIATSTVLGCYADFYPTSRSMPDGSTTSTSNTPSTCIAYCTSLGFPYSGTEYADECHCSAAAPTTLSTACTSHCAGNLTLICGGANALSVVRST</sequence>
<evidence type="ECO:0000256" key="1">
    <source>
        <dbReference type="SAM" id="MobiDB-lite"/>
    </source>
</evidence>
<dbReference type="AlphaFoldDB" id="A0A8S2SCH8"/>
<evidence type="ECO:0000259" key="3">
    <source>
        <dbReference type="PROSITE" id="PS51212"/>
    </source>
</evidence>
<protein>
    <recommendedName>
        <fullName evidence="3">WSC domain-containing protein</fullName>
    </recommendedName>
</protein>
<dbReference type="PROSITE" id="PS51212">
    <property type="entry name" value="WSC"/>
    <property type="match status" value="1"/>
</dbReference>
<dbReference type="Proteomes" id="UP000682733">
    <property type="component" value="Unassembled WGS sequence"/>
</dbReference>
<feature type="region of interest" description="Disordered" evidence="1">
    <location>
        <begin position="15"/>
        <end position="50"/>
    </location>
</feature>
<evidence type="ECO:0000256" key="2">
    <source>
        <dbReference type="SAM" id="Phobius"/>
    </source>
</evidence>
<evidence type="ECO:0000313" key="5">
    <source>
        <dbReference type="Proteomes" id="UP000682733"/>
    </source>
</evidence>